<keyword evidence="2" id="KW-1185">Reference proteome</keyword>
<evidence type="ECO:0000313" key="1">
    <source>
        <dbReference type="EMBL" id="MER7178131.1"/>
    </source>
</evidence>
<dbReference type="Proteomes" id="UP001474181">
    <property type="component" value="Unassembled WGS sequence"/>
</dbReference>
<evidence type="ECO:0008006" key="3">
    <source>
        <dbReference type="Google" id="ProtNLM"/>
    </source>
</evidence>
<gene>
    <name evidence="1" type="ORF">ABT404_01305</name>
</gene>
<organism evidence="1 2">
    <name type="scientific">Streptomyces hyaluromycini</name>
    <dbReference type="NCBI Taxonomy" id="1377993"/>
    <lineage>
        <taxon>Bacteria</taxon>
        <taxon>Bacillati</taxon>
        <taxon>Actinomycetota</taxon>
        <taxon>Actinomycetes</taxon>
        <taxon>Kitasatosporales</taxon>
        <taxon>Streptomycetaceae</taxon>
        <taxon>Streptomyces</taxon>
    </lineage>
</organism>
<comment type="caution">
    <text evidence="1">The sequence shown here is derived from an EMBL/GenBank/DDBJ whole genome shotgun (WGS) entry which is preliminary data.</text>
</comment>
<dbReference type="EMBL" id="JBEPEK010000005">
    <property type="protein sequence ID" value="MER7178131.1"/>
    <property type="molecule type" value="Genomic_DNA"/>
</dbReference>
<name>A0ABV1WMY1_9ACTN</name>
<reference evidence="1 2" key="1">
    <citation type="submission" date="2024-06" db="EMBL/GenBank/DDBJ databases">
        <title>The Natural Products Discovery Center: Release of the First 8490 Sequenced Strains for Exploring Actinobacteria Biosynthetic Diversity.</title>
        <authorList>
            <person name="Kalkreuter E."/>
            <person name="Kautsar S.A."/>
            <person name="Yang D."/>
            <person name="Bader C.D."/>
            <person name="Teijaro C.N."/>
            <person name="Fluegel L."/>
            <person name="Davis C.M."/>
            <person name="Simpson J.R."/>
            <person name="Lauterbach L."/>
            <person name="Steele A.D."/>
            <person name="Gui C."/>
            <person name="Meng S."/>
            <person name="Li G."/>
            <person name="Viehrig K."/>
            <person name="Ye F."/>
            <person name="Su P."/>
            <person name="Kiefer A.F."/>
            <person name="Nichols A."/>
            <person name="Cepeda A.J."/>
            <person name="Yan W."/>
            <person name="Fan B."/>
            <person name="Jiang Y."/>
            <person name="Adhikari A."/>
            <person name="Zheng C.-J."/>
            <person name="Schuster L."/>
            <person name="Cowan T.M."/>
            <person name="Smanski M.J."/>
            <person name="Chevrette M.G."/>
            <person name="De Carvalho L.P.S."/>
            <person name="Shen B."/>
        </authorList>
    </citation>
    <scope>NUCLEOTIDE SEQUENCE [LARGE SCALE GENOMIC DNA]</scope>
    <source>
        <strain evidence="1 2">NPDC000234</strain>
    </source>
</reference>
<sequence length="80" mass="8955">MPLTRVVLASGRSIGLTHLRLSSTYGGLLEGYPHRALNDRRVRGLLSVWFQATPQPPSGHDADRGLREVAWEELAQDYEL</sequence>
<accession>A0ABV1WMY1</accession>
<protein>
    <recommendedName>
        <fullName evidence="3">Transposase</fullName>
    </recommendedName>
</protein>
<dbReference type="RefSeq" id="WP_350776183.1">
    <property type="nucleotide sequence ID" value="NZ_JBEPEK010000005.1"/>
</dbReference>
<proteinExistence type="predicted"/>
<evidence type="ECO:0000313" key="2">
    <source>
        <dbReference type="Proteomes" id="UP001474181"/>
    </source>
</evidence>